<sequence>LPKVSVSAVPSTSHSSPLTLSCDVSGFHPDNVSILWMQNGKFLPNLPLSVQNEEGMYRRHQYHTLSVEERSRGGEVQCVAQQPNVQEPAYGTIDLSTVDPR</sequence>
<dbReference type="SUPFAM" id="SSF48726">
    <property type="entry name" value="Immunoglobulin"/>
    <property type="match status" value="1"/>
</dbReference>
<gene>
    <name evidence="2" type="ORF">M9458_025876</name>
</gene>
<feature type="domain" description="Ig-like" evidence="1">
    <location>
        <begin position="2"/>
        <end position="96"/>
    </location>
</feature>
<feature type="non-terminal residue" evidence="2">
    <location>
        <position position="101"/>
    </location>
</feature>
<dbReference type="Pfam" id="PF07654">
    <property type="entry name" value="C1-set"/>
    <property type="match status" value="1"/>
</dbReference>
<dbReference type="InterPro" id="IPR036179">
    <property type="entry name" value="Ig-like_dom_sf"/>
</dbReference>
<comment type="caution">
    <text evidence="2">The sequence shown here is derived from an EMBL/GenBank/DDBJ whole genome shotgun (WGS) entry which is preliminary data.</text>
</comment>
<dbReference type="InterPro" id="IPR007110">
    <property type="entry name" value="Ig-like_dom"/>
</dbReference>
<dbReference type="PROSITE" id="PS50835">
    <property type="entry name" value="IG_LIKE"/>
    <property type="match status" value="1"/>
</dbReference>
<evidence type="ECO:0000313" key="3">
    <source>
        <dbReference type="Proteomes" id="UP001529510"/>
    </source>
</evidence>
<dbReference type="EMBL" id="JAMKFB020000012">
    <property type="protein sequence ID" value="KAL0180434.1"/>
    <property type="molecule type" value="Genomic_DNA"/>
</dbReference>
<evidence type="ECO:0000259" key="1">
    <source>
        <dbReference type="PROSITE" id="PS50835"/>
    </source>
</evidence>
<dbReference type="InterPro" id="IPR013783">
    <property type="entry name" value="Ig-like_fold"/>
</dbReference>
<reference evidence="2 3" key="1">
    <citation type="submission" date="2024-05" db="EMBL/GenBank/DDBJ databases">
        <title>Genome sequencing and assembly of Indian major carp, Cirrhinus mrigala (Hamilton, 1822).</title>
        <authorList>
            <person name="Mohindra V."/>
            <person name="Chowdhury L.M."/>
            <person name="Lal K."/>
            <person name="Jena J.K."/>
        </authorList>
    </citation>
    <scope>NUCLEOTIDE SEQUENCE [LARGE SCALE GENOMIC DNA]</scope>
    <source>
        <strain evidence="2">CM1030</strain>
        <tissue evidence="2">Blood</tissue>
    </source>
</reference>
<keyword evidence="3" id="KW-1185">Reference proteome</keyword>
<organism evidence="2 3">
    <name type="scientific">Cirrhinus mrigala</name>
    <name type="common">Mrigala</name>
    <dbReference type="NCBI Taxonomy" id="683832"/>
    <lineage>
        <taxon>Eukaryota</taxon>
        <taxon>Metazoa</taxon>
        <taxon>Chordata</taxon>
        <taxon>Craniata</taxon>
        <taxon>Vertebrata</taxon>
        <taxon>Euteleostomi</taxon>
        <taxon>Actinopterygii</taxon>
        <taxon>Neopterygii</taxon>
        <taxon>Teleostei</taxon>
        <taxon>Ostariophysi</taxon>
        <taxon>Cypriniformes</taxon>
        <taxon>Cyprinidae</taxon>
        <taxon>Labeoninae</taxon>
        <taxon>Labeonini</taxon>
        <taxon>Cirrhinus</taxon>
    </lineage>
</organism>
<dbReference type="AlphaFoldDB" id="A0ABD0Q2F8"/>
<dbReference type="Gene3D" id="2.60.40.10">
    <property type="entry name" value="Immunoglobulins"/>
    <property type="match status" value="1"/>
</dbReference>
<evidence type="ECO:0000313" key="2">
    <source>
        <dbReference type="EMBL" id="KAL0180434.1"/>
    </source>
</evidence>
<dbReference type="SMART" id="SM00407">
    <property type="entry name" value="IGc1"/>
    <property type="match status" value="1"/>
</dbReference>
<dbReference type="Proteomes" id="UP001529510">
    <property type="component" value="Unassembled WGS sequence"/>
</dbReference>
<dbReference type="InterPro" id="IPR003597">
    <property type="entry name" value="Ig_C1-set"/>
</dbReference>
<name>A0ABD0Q2F8_CIRMR</name>
<feature type="non-terminal residue" evidence="2">
    <location>
        <position position="1"/>
    </location>
</feature>
<proteinExistence type="predicted"/>
<accession>A0ABD0Q2F8</accession>
<protein>
    <recommendedName>
        <fullName evidence="1">Ig-like domain-containing protein</fullName>
    </recommendedName>
</protein>